<feature type="binding site" evidence="7">
    <location>
        <position position="43"/>
    </location>
    <ligand>
        <name>ATP</name>
        <dbReference type="ChEBI" id="CHEBI:30616"/>
    </ligand>
</feature>
<evidence type="ECO:0000256" key="7">
    <source>
        <dbReference type="PROSITE-ProRule" id="PRU10141"/>
    </source>
</evidence>
<evidence type="ECO:0000256" key="6">
    <source>
        <dbReference type="ARBA" id="ARBA00022840"/>
    </source>
</evidence>
<dbReference type="Pfam" id="PF00069">
    <property type="entry name" value="Pkinase"/>
    <property type="match status" value="1"/>
</dbReference>
<feature type="region of interest" description="Disordered" evidence="8">
    <location>
        <begin position="418"/>
        <end position="443"/>
    </location>
</feature>
<dbReference type="PANTHER" id="PTHR43289">
    <property type="entry name" value="MITOGEN-ACTIVATED PROTEIN KINASE KINASE KINASE 20-RELATED"/>
    <property type="match status" value="1"/>
</dbReference>
<keyword evidence="5" id="KW-0418">Kinase</keyword>
<dbReference type="InterPro" id="IPR008271">
    <property type="entry name" value="Ser/Thr_kinase_AS"/>
</dbReference>
<dbReference type="Proteomes" id="UP001500842">
    <property type="component" value="Unassembled WGS sequence"/>
</dbReference>
<dbReference type="RefSeq" id="WP_141005308.1">
    <property type="nucleotide sequence ID" value="NZ_BAAAOR010000014.1"/>
</dbReference>
<feature type="compositionally biased region" description="Basic and acidic residues" evidence="8">
    <location>
        <begin position="433"/>
        <end position="443"/>
    </location>
</feature>
<keyword evidence="4 7" id="KW-0547">Nucleotide-binding</keyword>
<keyword evidence="12" id="KW-1185">Reference proteome</keyword>
<evidence type="ECO:0000313" key="11">
    <source>
        <dbReference type="EMBL" id="GAA1513544.1"/>
    </source>
</evidence>
<evidence type="ECO:0000259" key="10">
    <source>
        <dbReference type="PROSITE" id="PS50011"/>
    </source>
</evidence>
<evidence type="ECO:0000313" key="12">
    <source>
        <dbReference type="Proteomes" id="UP001500842"/>
    </source>
</evidence>
<evidence type="ECO:0000256" key="9">
    <source>
        <dbReference type="SAM" id="Phobius"/>
    </source>
</evidence>
<evidence type="ECO:0000256" key="3">
    <source>
        <dbReference type="ARBA" id="ARBA00022679"/>
    </source>
</evidence>
<dbReference type="Gene3D" id="1.10.510.10">
    <property type="entry name" value="Transferase(Phosphotransferase) domain 1"/>
    <property type="match status" value="1"/>
</dbReference>
<proteinExistence type="predicted"/>
<dbReference type="PROSITE" id="PS50011">
    <property type="entry name" value="PROTEIN_KINASE_DOM"/>
    <property type="match status" value="1"/>
</dbReference>
<keyword evidence="6 7" id="KW-0067">ATP-binding</keyword>
<dbReference type="PROSITE" id="PS00108">
    <property type="entry name" value="PROTEIN_KINASE_ST"/>
    <property type="match status" value="1"/>
</dbReference>
<dbReference type="EMBL" id="BAAAOR010000014">
    <property type="protein sequence ID" value="GAA1513544.1"/>
    <property type="molecule type" value="Genomic_DNA"/>
</dbReference>
<feature type="compositionally biased region" description="Low complexity" evidence="8">
    <location>
        <begin position="372"/>
        <end position="396"/>
    </location>
</feature>
<name>A0ABN2A865_9ACTN</name>
<keyword evidence="3" id="KW-0808">Transferase</keyword>
<feature type="transmembrane region" description="Helical" evidence="9">
    <location>
        <begin position="330"/>
        <end position="352"/>
    </location>
</feature>
<dbReference type="PROSITE" id="PS00107">
    <property type="entry name" value="PROTEIN_KINASE_ATP"/>
    <property type="match status" value="1"/>
</dbReference>
<dbReference type="SMART" id="SM00220">
    <property type="entry name" value="S_TKc"/>
    <property type="match status" value="1"/>
</dbReference>
<keyword evidence="9" id="KW-0812">Transmembrane</keyword>
<accession>A0ABN2A865</accession>
<keyword evidence="2" id="KW-0723">Serine/threonine-protein kinase</keyword>
<evidence type="ECO:0000256" key="4">
    <source>
        <dbReference type="ARBA" id="ARBA00022741"/>
    </source>
</evidence>
<dbReference type="InterPro" id="IPR017441">
    <property type="entry name" value="Protein_kinase_ATP_BS"/>
</dbReference>
<dbReference type="InterPro" id="IPR000719">
    <property type="entry name" value="Prot_kinase_dom"/>
</dbReference>
<keyword evidence="9" id="KW-0472">Membrane</keyword>
<dbReference type="CDD" id="cd14014">
    <property type="entry name" value="STKc_PknB_like"/>
    <property type="match status" value="1"/>
</dbReference>
<comment type="caution">
    <text evidence="11">The sequence shown here is derived from an EMBL/GenBank/DDBJ whole genome shotgun (WGS) entry which is preliminary data.</text>
</comment>
<evidence type="ECO:0000256" key="2">
    <source>
        <dbReference type="ARBA" id="ARBA00022527"/>
    </source>
</evidence>
<evidence type="ECO:0000256" key="8">
    <source>
        <dbReference type="SAM" id="MobiDB-lite"/>
    </source>
</evidence>
<sequence length="498" mass="51947">MTGYPREGETFGDYRVEGVLGRGGMGVVYAATHTRIGRRVALKVIAPELAGTEEYRVRFLNEAATLVRLDSPHIIQVLDHGEVDGALFIATQLVTGADLAQRLEDGPLPVGTALTLAVQVTSGVADAHRAGVLHRDIKPSNVLVTGTADAPFAYLCDFGIARDAEPEQGLTVTGAVIGTFPYLAPERFTGAPAARTTDVYALGCLLWAMLTGAPPYAGTQFALAREHLEAPVRQLAVDAAWVEDLNGVLLQAMAKDPAQRFASVDAMRVALDHVLAAVPMDVRRLAVRPAGPPAPVAPAPVAVAPPPPSTPPATPPSTPPLPVAAPPRRAGWITLGVGVAALLAIGILLAALRPWSPGDDEDPRATPSTPAGSATGESGETGTTGETGEVGGVATTRPEEPATVEVLVRGTCGDGSCFLQVRTGPSTDDAEARDDSGRSERWEDGTVHEVVCWRQGEKVSSQSLGASSDRWARTVDGHWVALLHLTGPDDVDPAIPPC</sequence>
<dbReference type="Gene3D" id="3.30.200.20">
    <property type="entry name" value="Phosphorylase Kinase, domain 1"/>
    <property type="match status" value="1"/>
</dbReference>
<evidence type="ECO:0000256" key="1">
    <source>
        <dbReference type="ARBA" id="ARBA00012513"/>
    </source>
</evidence>
<dbReference type="EC" id="2.7.11.1" evidence="1"/>
<feature type="region of interest" description="Disordered" evidence="8">
    <location>
        <begin position="358"/>
        <end position="402"/>
    </location>
</feature>
<dbReference type="SUPFAM" id="SSF56112">
    <property type="entry name" value="Protein kinase-like (PK-like)"/>
    <property type="match status" value="1"/>
</dbReference>
<protein>
    <recommendedName>
        <fullName evidence="1">non-specific serine/threonine protein kinase</fullName>
        <ecNumber evidence="1">2.7.11.1</ecNumber>
    </recommendedName>
</protein>
<evidence type="ECO:0000256" key="5">
    <source>
        <dbReference type="ARBA" id="ARBA00022777"/>
    </source>
</evidence>
<feature type="region of interest" description="Disordered" evidence="8">
    <location>
        <begin position="301"/>
        <end position="323"/>
    </location>
</feature>
<dbReference type="PANTHER" id="PTHR43289:SF6">
    <property type="entry name" value="SERINE_THREONINE-PROTEIN KINASE NEKL-3"/>
    <property type="match status" value="1"/>
</dbReference>
<feature type="domain" description="Protein kinase" evidence="10">
    <location>
        <begin position="14"/>
        <end position="276"/>
    </location>
</feature>
<gene>
    <name evidence="11" type="ORF">GCM10009788_17490</name>
</gene>
<reference evidence="11 12" key="1">
    <citation type="journal article" date="2019" name="Int. J. Syst. Evol. Microbiol.">
        <title>The Global Catalogue of Microorganisms (GCM) 10K type strain sequencing project: providing services to taxonomists for standard genome sequencing and annotation.</title>
        <authorList>
            <consortium name="The Broad Institute Genomics Platform"/>
            <consortium name="The Broad Institute Genome Sequencing Center for Infectious Disease"/>
            <person name="Wu L."/>
            <person name="Ma J."/>
        </authorList>
    </citation>
    <scope>NUCLEOTIDE SEQUENCE [LARGE SCALE GENOMIC DNA]</scope>
    <source>
        <strain evidence="11 12">JCM 14942</strain>
    </source>
</reference>
<keyword evidence="9" id="KW-1133">Transmembrane helix</keyword>
<organism evidence="11 12">
    <name type="scientific">Nocardioides humi</name>
    <dbReference type="NCBI Taxonomy" id="449461"/>
    <lineage>
        <taxon>Bacteria</taxon>
        <taxon>Bacillati</taxon>
        <taxon>Actinomycetota</taxon>
        <taxon>Actinomycetes</taxon>
        <taxon>Propionibacteriales</taxon>
        <taxon>Nocardioidaceae</taxon>
        <taxon>Nocardioides</taxon>
    </lineage>
</organism>
<dbReference type="InterPro" id="IPR011009">
    <property type="entry name" value="Kinase-like_dom_sf"/>
</dbReference>